<sequence>MIITPVSPRARDILSASIVWDNHGCMPMRADEELLPQLDRYSAAGATVASINIGYGLMSWADHVGMARHFRQYVLARPERYHMIATAEDVALAKATGRLGISFDVEGMLPIEHSLERVAELYELGVRWMLIAYNQDNQAGGGCMGEDGGLTPLGRAIIDEMERVGMVLCLSHSSARTVLDAIEHARNPPIFSHSNPAGATAHPRNVDDAVMRACAAKGGVIGLSGIGPFLGVSSDPVAALLRHIRYVVDLVGPEYVGLGLDFVFDRTELDDFVRANPSLFPTDLDGTIAMVPPEAIPQIAEGLIRDGLSDAEISGILGGNWLRIARACWR</sequence>
<dbReference type="GO" id="GO:0070573">
    <property type="term" value="F:metallodipeptidase activity"/>
    <property type="evidence" value="ECO:0007669"/>
    <property type="project" value="InterPro"/>
</dbReference>
<dbReference type="GO" id="GO:0006508">
    <property type="term" value="P:proteolysis"/>
    <property type="evidence" value="ECO:0007669"/>
    <property type="project" value="InterPro"/>
</dbReference>
<comment type="caution">
    <text evidence="1">The sequence shown here is derived from an EMBL/GenBank/DDBJ whole genome shotgun (WGS) entry which is preliminary data.</text>
</comment>
<dbReference type="PANTHER" id="PTHR10443">
    <property type="entry name" value="MICROSOMAL DIPEPTIDASE"/>
    <property type="match status" value="1"/>
</dbReference>
<accession>A0A2A4FTW8</accession>
<dbReference type="PANTHER" id="PTHR10443:SF12">
    <property type="entry name" value="DIPEPTIDASE"/>
    <property type="match status" value="1"/>
</dbReference>
<gene>
    <name evidence="1" type="ORF">COO09_16715</name>
</gene>
<evidence type="ECO:0000313" key="2">
    <source>
        <dbReference type="Proteomes" id="UP000218934"/>
    </source>
</evidence>
<dbReference type="KEGG" id="rdi:CMV14_16345"/>
<name>A0A2A4FTW8_9SPHN</name>
<protein>
    <submittedName>
        <fullName evidence="1">Membrane dipeptidase</fullName>
    </submittedName>
</protein>
<dbReference type="InterPro" id="IPR032466">
    <property type="entry name" value="Metal_Hydrolase"/>
</dbReference>
<organism evidence="1 2">
    <name type="scientific">Rhizorhabdus dicambivorans</name>
    <dbReference type="NCBI Taxonomy" id="1850238"/>
    <lineage>
        <taxon>Bacteria</taxon>
        <taxon>Pseudomonadati</taxon>
        <taxon>Pseudomonadota</taxon>
        <taxon>Alphaproteobacteria</taxon>
        <taxon>Sphingomonadales</taxon>
        <taxon>Sphingomonadaceae</taxon>
        <taxon>Rhizorhabdus</taxon>
    </lineage>
</organism>
<dbReference type="PROSITE" id="PS51365">
    <property type="entry name" value="RENAL_DIPEPTIDASE_2"/>
    <property type="match status" value="1"/>
</dbReference>
<dbReference type="OrthoDB" id="9804920at2"/>
<keyword evidence="2" id="KW-1185">Reference proteome</keyword>
<proteinExistence type="predicted"/>
<dbReference type="Pfam" id="PF01244">
    <property type="entry name" value="Peptidase_M19"/>
    <property type="match status" value="1"/>
</dbReference>
<reference evidence="1 2" key="1">
    <citation type="submission" date="2017-09" db="EMBL/GenBank/DDBJ databases">
        <title>The Catabolism of 3,6-Dichlorosalicylic acid is Initiated by the Cytochrome P450 Monooxygenase DsmABC in Rhizorhabdus dicambivorans Ndbn-20.</title>
        <authorList>
            <person name="Na L."/>
        </authorList>
    </citation>
    <scope>NUCLEOTIDE SEQUENCE [LARGE SCALE GENOMIC DNA]</scope>
    <source>
        <strain evidence="1 2">Ndbn-20m</strain>
    </source>
</reference>
<dbReference type="AlphaFoldDB" id="A0A2A4FTW8"/>
<dbReference type="RefSeq" id="WP_066965222.1">
    <property type="nucleotide sequence ID" value="NZ_CP023449.1"/>
</dbReference>
<dbReference type="SUPFAM" id="SSF51556">
    <property type="entry name" value="Metallo-dependent hydrolases"/>
    <property type="match status" value="1"/>
</dbReference>
<evidence type="ECO:0000313" key="1">
    <source>
        <dbReference type="EMBL" id="PCE41144.1"/>
    </source>
</evidence>
<dbReference type="InterPro" id="IPR008257">
    <property type="entry name" value="Pept_M19"/>
</dbReference>
<dbReference type="EMBL" id="NWUF01000018">
    <property type="protein sequence ID" value="PCE41144.1"/>
    <property type="molecule type" value="Genomic_DNA"/>
</dbReference>
<dbReference type="Gene3D" id="3.20.20.140">
    <property type="entry name" value="Metal-dependent hydrolases"/>
    <property type="match status" value="1"/>
</dbReference>
<dbReference type="Proteomes" id="UP000218934">
    <property type="component" value="Unassembled WGS sequence"/>
</dbReference>